<dbReference type="Pfam" id="PF00076">
    <property type="entry name" value="RRM_1"/>
    <property type="match status" value="1"/>
</dbReference>
<accession>A0A0R3WAL0</accession>
<proteinExistence type="predicted"/>
<evidence type="ECO:0000313" key="4">
    <source>
        <dbReference type="Proteomes" id="UP000282613"/>
    </source>
</evidence>
<dbReference type="PROSITE" id="PS50102">
    <property type="entry name" value="RRM"/>
    <property type="match status" value="1"/>
</dbReference>
<dbReference type="AlphaFoldDB" id="A0A0R3WAL0"/>
<protein>
    <submittedName>
        <fullName evidence="5">RRM domain-containing protein</fullName>
    </submittedName>
</protein>
<organism evidence="5">
    <name type="scientific">Taenia asiatica</name>
    <name type="common">Asian tapeworm</name>
    <dbReference type="NCBI Taxonomy" id="60517"/>
    <lineage>
        <taxon>Eukaryota</taxon>
        <taxon>Metazoa</taxon>
        <taxon>Spiralia</taxon>
        <taxon>Lophotrochozoa</taxon>
        <taxon>Platyhelminthes</taxon>
        <taxon>Cestoda</taxon>
        <taxon>Eucestoda</taxon>
        <taxon>Cyclophyllidea</taxon>
        <taxon>Taeniidae</taxon>
        <taxon>Taenia</taxon>
    </lineage>
</organism>
<dbReference type="OrthoDB" id="339151at2759"/>
<reference evidence="3 4" key="2">
    <citation type="submission" date="2018-11" db="EMBL/GenBank/DDBJ databases">
        <authorList>
            <consortium name="Pathogen Informatics"/>
        </authorList>
    </citation>
    <scope>NUCLEOTIDE SEQUENCE [LARGE SCALE GENOMIC DNA]</scope>
</reference>
<evidence type="ECO:0000259" key="2">
    <source>
        <dbReference type="PROSITE" id="PS50102"/>
    </source>
</evidence>
<feature type="domain" description="RRM" evidence="2">
    <location>
        <begin position="19"/>
        <end position="98"/>
    </location>
</feature>
<dbReference type="Proteomes" id="UP000282613">
    <property type="component" value="Unassembled WGS sequence"/>
</dbReference>
<dbReference type="GO" id="GO:0003723">
    <property type="term" value="F:RNA binding"/>
    <property type="evidence" value="ECO:0007669"/>
    <property type="project" value="UniProtKB-UniRule"/>
</dbReference>
<keyword evidence="4" id="KW-1185">Reference proteome</keyword>
<dbReference type="SUPFAM" id="SSF54928">
    <property type="entry name" value="RNA-binding domain, RBD"/>
    <property type="match status" value="1"/>
</dbReference>
<evidence type="ECO:0000256" key="1">
    <source>
        <dbReference type="PROSITE-ProRule" id="PRU00176"/>
    </source>
</evidence>
<sequence length="110" mass="12188">MGSNNKAAGTDARRELDPLCLFVCNLDHCTTQQELKELFSHYGTVTSVNLIRERGSGVPRGFAFVKMSTPQEVKAALESCPHQLNGRRIVVQPAYARNSRWAAAAHLDNF</sequence>
<gene>
    <name evidence="3" type="ORF">TASK_LOCUS7602</name>
</gene>
<dbReference type="InterPro" id="IPR012677">
    <property type="entry name" value="Nucleotide-bd_a/b_plait_sf"/>
</dbReference>
<dbReference type="InterPro" id="IPR035979">
    <property type="entry name" value="RBD_domain_sf"/>
</dbReference>
<evidence type="ECO:0000313" key="5">
    <source>
        <dbReference type="WBParaSite" id="TASK_0000760101-mRNA-1"/>
    </source>
</evidence>
<dbReference type="EMBL" id="UYRS01018644">
    <property type="protein sequence ID" value="VDK38674.1"/>
    <property type="molecule type" value="Genomic_DNA"/>
</dbReference>
<dbReference type="WBParaSite" id="TASK_0000760101-mRNA-1">
    <property type="protein sequence ID" value="TASK_0000760101-mRNA-1"/>
    <property type="gene ID" value="TASK_0000760101"/>
</dbReference>
<keyword evidence="1" id="KW-0694">RNA-binding</keyword>
<reference evidence="5" key="1">
    <citation type="submission" date="2017-02" db="UniProtKB">
        <authorList>
            <consortium name="WormBaseParasite"/>
        </authorList>
    </citation>
    <scope>IDENTIFICATION</scope>
</reference>
<evidence type="ECO:0000313" key="3">
    <source>
        <dbReference type="EMBL" id="VDK38674.1"/>
    </source>
</evidence>
<dbReference type="PANTHER" id="PTHR15241">
    <property type="entry name" value="TRANSFORMER-2-RELATED"/>
    <property type="match status" value="1"/>
</dbReference>
<dbReference type="InterPro" id="IPR000504">
    <property type="entry name" value="RRM_dom"/>
</dbReference>
<dbReference type="PANTHER" id="PTHR15241:SF304">
    <property type="entry name" value="RRM DOMAIN-CONTAINING PROTEIN"/>
    <property type="match status" value="1"/>
</dbReference>
<name>A0A0R3WAL0_TAEAS</name>
<dbReference type="Gene3D" id="3.30.70.330">
    <property type="match status" value="1"/>
</dbReference>
<dbReference type="SMART" id="SM00360">
    <property type="entry name" value="RRM"/>
    <property type="match status" value="1"/>
</dbReference>
<dbReference type="STRING" id="60517.A0A0R3WAL0"/>